<evidence type="ECO:0000313" key="7">
    <source>
        <dbReference type="EMBL" id="GAA3598233.1"/>
    </source>
</evidence>
<comment type="caution">
    <text evidence="7">The sequence shown here is derived from an EMBL/GenBank/DDBJ whole genome shotgun (WGS) entry which is preliminary data.</text>
</comment>
<feature type="transmembrane region" description="Helical" evidence="5">
    <location>
        <begin position="134"/>
        <end position="157"/>
    </location>
</feature>
<feature type="transmembrane region" description="Helical" evidence="5">
    <location>
        <begin position="109"/>
        <end position="127"/>
    </location>
</feature>
<feature type="transmembrane region" description="Helical" evidence="5">
    <location>
        <begin position="177"/>
        <end position="195"/>
    </location>
</feature>
<feature type="transmembrane region" description="Helical" evidence="5">
    <location>
        <begin position="29"/>
        <end position="49"/>
    </location>
</feature>
<dbReference type="Pfam" id="PF00324">
    <property type="entry name" value="AA_permease"/>
    <property type="match status" value="1"/>
</dbReference>
<feature type="transmembrane region" description="Helical" evidence="5">
    <location>
        <begin position="266"/>
        <end position="288"/>
    </location>
</feature>
<evidence type="ECO:0000256" key="1">
    <source>
        <dbReference type="ARBA" id="ARBA00004141"/>
    </source>
</evidence>
<feature type="transmembrane region" description="Helical" evidence="5">
    <location>
        <begin position="216"/>
        <end position="238"/>
    </location>
</feature>
<evidence type="ECO:0000256" key="2">
    <source>
        <dbReference type="ARBA" id="ARBA00022692"/>
    </source>
</evidence>
<sequence>MSAAIMGPAVSTFFNPQFATPFSGAATPFVYLICVAVMLLVSSGIVEMAREFPSAGAFYTYVSRGIGPRAGFVTGGLMFVAYALLPPAEIGLIGAYVQSTLQAEFGLNVPWWLIGVVPVSLMVALAYRGIATSLRAALILFGAEVTVIVVLAVIVVGKGGDDGISLHPLSPAASPHGVGGITTGFVFAALSFVGFEAAATLGEEIRAPRRTVPKAIVLSVLAVGLLYVFCIWAEVLGIGEQAANELTGASLPWNDLAQRYATWMKWPVIIAAVSSMFAVMVNSSNGIVRITHAMGRDRLLPAFLAEVNPRFRTPSKAIVAQGVFAAGLAVVVGLLSGPFSDPVAGFNVYGYLGFLLTLAILPVYVLTNLAAVNWFRAKGTFSILRHLVLPLAGACLMIALLYGQIREQTTAPYTWFPWVILGWTAIVVTAAIWIGRAKPEQMERAGQLLAVGDSEDLQQKA</sequence>
<keyword evidence="2 5" id="KW-0812">Transmembrane</keyword>
<protein>
    <submittedName>
        <fullName evidence="7">APC family permease</fullName>
    </submittedName>
</protein>
<keyword evidence="3 5" id="KW-1133">Transmembrane helix</keyword>
<evidence type="ECO:0000313" key="8">
    <source>
        <dbReference type="Proteomes" id="UP001501222"/>
    </source>
</evidence>
<keyword evidence="4 5" id="KW-0472">Membrane</keyword>
<dbReference type="InterPro" id="IPR050367">
    <property type="entry name" value="APC_superfamily"/>
</dbReference>
<evidence type="ECO:0000256" key="4">
    <source>
        <dbReference type="ARBA" id="ARBA00023136"/>
    </source>
</evidence>
<keyword evidence="8" id="KW-1185">Reference proteome</keyword>
<dbReference type="Gene3D" id="1.20.1740.10">
    <property type="entry name" value="Amino acid/polyamine transporter I"/>
    <property type="match status" value="1"/>
</dbReference>
<dbReference type="PIRSF" id="PIRSF006060">
    <property type="entry name" value="AA_transporter"/>
    <property type="match status" value="1"/>
</dbReference>
<dbReference type="Proteomes" id="UP001501222">
    <property type="component" value="Unassembled WGS sequence"/>
</dbReference>
<dbReference type="EMBL" id="BAABAA010000022">
    <property type="protein sequence ID" value="GAA3598233.1"/>
    <property type="molecule type" value="Genomic_DNA"/>
</dbReference>
<name>A0ABP6Z4U6_9ACTN</name>
<evidence type="ECO:0000256" key="5">
    <source>
        <dbReference type="SAM" id="Phobius"/>
    </source>
</evidence>
<dbReference type="PANTHER" id="PTHR42770:SF16">
    <property type="entry name" value="AMINO ACID PERMEASE"/>
    <property type="match status" value="1"/>
</dbReference>
<evidence type="ECO:0000256" key="3">
    <source>
        <dbReference type="ARBA" id="ARBA00022989"/>
    </source>
</evidence>
<dbReference type="RefSeq" id="WP_344850119.1">
    <property type="nucleotide sequence ID" value="NZ_BAABAA010000022.1"/>
</dbReference>
<feature type="transmembrane region" description="Helical" evidence="5">
    <location>
        <begin position="415"/>
        <end position="434"/>
    </location>
</feature>
<gene>
    <name evidence="7" type="ORF">GCM10022235_82540</name>
</gene>
<proteinExistence type="predicted"/>
<comment type="subcellular location">
    <subcellularLocation>
        <location evidence="1">Membrane</location>
        <topology evidence="1">Multi-pass membrane protein</topology>
    </subcellularLocation>
</comment>
<feature type="transmembrane region" description="Helical" evidence="5">
    <location>
        <begin position="70"/>
        <end position="97"/>
    </location>
</feature>
<feature type="domain" description="Amino acid permease/ SLC12A" evidence="6">
    <location>
        <begin position="24"/>
        <end position="383"/>
    </location>
</feature>
<accession>A0ABP6Z4U6</accession>
<organism evidence="7 8">
    <name type="scientific">Kribbella ginsengisoli</name>
    <dbReference type="NCBI Taxonomy" id="363865"/>
    <lineage>
        <taxon>Bacteria</taxon>
        <taxon>Bacillati</taxon>
        <taxon>Actinomycetota</taxon>
        <taxon>Actinomycetes</taxon>
        <taxon>Propionibacteriales</taxon>
        <taxon>Kribbellaceae</taxon>
        <taxon>Kribbella</taxon>
    </lineage>
</organism>
<feature type="transmembrane region" description="Helical" evidence="5">
    <location>
        <begin position="348"/>
        <end position="371"/>
    </location>
</feature>
<dbReference type="PANTHER" id="PTHR42770">
    <property type="entry name" value="AMINO ACID TRANSPORTER-RELATED"/>
    <property type="match status" value="1"/>
</dbReference>
<feature type="transmembrane region" description="Helical" evidence="5">
    <location>
        <begin position="318"/>
        <end position="336"/>
    </location>
</feature>
<dbReference type="InterPro" id="IPR004841">
    <property type="entry name" value="AA-permease/SLC12A_dom"/>
</dbReference>
<feature type="transmembrane region" description="Helical" evidence="5">
    <location>
        <begin position="383"/>
        <end position="403"/>
    </location>
</feature>
<reference evidence="8" key="1">
    <citation type="journal article" date="2019" name="Int. J. Syst. Evol. Microbiol.">
        <title>The Global Catalogue of Microorganisms (GCM) 10K type strain sequencing project: providing services to taxonomists for standard genome sequencing and annotation.</title>
        <authorList>
            <consortium name="The Broad Institute Genomics Platform"/>
            <consortium name="The Broad Institute Genome Sequencing Center for Infectious Disease"/>
            <person name="Wu L."/>
            <person name="Ma J."/>
        </authorList>
    </citation>
    <scope>NUCLEOTIDE SEQUENCE [LARGE SCALE GENOMIC DNA]</scope>
    <source>
        <strain evidence="8">JCM 16928</strain>
    </source>
</reference>
<evidence type="ECO:0000259" key="6">
    <source>
        <dbReference type="Pfam" id="PF00324"/>
    </source>
</evidence>